<organism evidence="9 10">
    <name type="scientific">Hamadaea flava</name>
    <dbReference type="NCBI Taxonomy" id="1742688"/>
    <lineage>
        <taxon>Bacteria</taxon>
        <taxon>Bacillati</taxon>
        <taxon>Actinomycetota</taxon>
        <taxon>Actinomycetes</taxon>
        <taxon>Micromonosporales</taxon>
        <taxon>Micromonosporaceae</taxon>
        <taxon>Hamadaea</taxon>
    </lineage>
</organism>
<dbReference type="InterPro" id="IPR035906">
    <property type="entry name" value="MetI-like_sf"/>
</dbReference>
<evidence type="ECO:0000313" key="9">
    <source>
        <dbReference type="EMBL" id="MFC4130944.1"/>
    </source>
</evidence>
<comment type="subcellular location">
    <subcellularLocation>
        <location evidence="1 7">Cell membrane</location>
        <topology evidence="1 7">Multi-pass membrane protein</topology>
    </subcellularLocation>
</comment>
<evidence type="ECO:0000313" key="10">
    <source>
        <dbReference type="Proteomes" id="UP001595816"/>
    </source>
</evidence>
<keyword evidence="4 7" id="KW-0812">Transmembrane</keyword>
<feature type="transmembrane region" description="Helical" evidence="7">
    <location>
        <begin position="7"/>
        <end position="26"/>
    </location>
</feature>
<keyword evidence="2 7" id="KW-0813">Transport</keyword>
<evidence type="ECO:0000256" key="6">
    <source>
        <dbReference type="ARBA" id="ARBA00023136"/>
    </source>
</evidence>
<evidence type="ECO:0000256" key="1">
    <source>
        <dbReference type="ARBA" id="ARBA00004651"/>
    </source>
</evidence>
<evidence type="ECO:0000256" key="4">
    <source>
        <dbReference type="ARBA" id="ARBA00022692"/>
    </source>
</evidence>
<dbReference type="RefSeq" id="WP_253756886.1">
    <property type="nucleotide sequence ID" value="NZ_JAMZDZ010000001.1"/>
</dbReference>
<evidence type="ECO:0000256" key="7">
    <source>
        <dbReference type="RuleBase" id="RU363032"/>
    </source>
</evidence>
<protein>
    <submittedName>
        <fullName evidence="9">ABC transporter permease</fullName>
    </submittedName>
</protein>
<dbReference type="PANTHER" id="PTHR30151">
    <property type="entry name" value="ALKANE SULFONATE ABC TRANSPORTER-RELATED, MEMBRANE SUBUNIT"/>
    <property type="match status" value="1"/>
</dbReference>
<dbReference type="SUPFAM" id="SSF161098">
    <property type="entry name" value="MetI-like"/>
    <property type="match status" value="1"/>
</dbReference>
<name>A0ABV8LKZ1_9ACTN</name>
<comment type="similarity">
    <text evidence="7">Belongs to the binding-protein-dependent transport system permease family.</text>
</comment>
<sequence length="255" mass="27405">MTRIRSLALVVYPLLGSALLVLAWWAGVRVFHPPKIVLPPPGGVLDAYGQKTGYLWQMAWVSTWEILLGFAIATVGGMVIGLVLFSSRMVDQTFSPLLVAVNAVPKIALAPVMMVWLGLTYQARLAMVVLLCFFPIVLGMTAGLRSTPAELAELARAIRASRWQTFVKIRLPGALPQLFTGLKVAMPLAAVGSTIGELIGGDSGLGYVITAASGQTDMELMFAALIMLALVSVALYLLVEAIEWLLLPWVRSVTA</sequence>
<dbReference type="EMBL" id="JBHSAY010000005">
    <property type="protein sequence ID" value="MFC4130944.1"/>
    <property type="molecule type" value="Genomic_DNA"/>
</dbReference>
<evidence type="ECO:0000256" key="3">
    <source>
        <dbReference type="ARBA" id="ARBA00022475"/>
    </source>
</evidence>
<keyword evidence="6 7" id="KW-0472">Membrane</keyword>
<dbReference type="Pfam" id="PF00528">
    <property type="entry name" value="BPD_transp_1"/>
    <property type="match status" value="1"/>
</dbReference>
<comment type="caution">
    <text evidence="9">The sequence shown here is derived from an EMBL/GenBank/DDBJ whole genome shotgun (WGS) entry which is preliminary data.</text>
</comment>
<reference evidence="10" key="1">
    <citation type="journal article" date="2019" name="Int. J. Syst. Evol. Microbiol.">
        <title>The Global Catalogue of Microorganisms (GCM) 10K type strain sequencing project: providing services to taxonomists for standard genome sequencing and annotation.</title>
        <authorList>
            <consortium name="The Broad Institute Genomics Platform"/>
            <consortium name="The Broad Institute Genome Sequencing Center for Infectious Disease"/>
            <person name="Wu L."/>
            <person name="Ma J."/>
        </authorList>
    </citation>
    <scope>NUCLEOTIDE SEQUENCE [LARGE SCALE GENOMIC DNA]</scope>
    <source>
        <strain evidence="10">CGMCC 4.7289</strain>
    </source>
</reference>
<keyword evidence="5 7" id="KW-1133">Transmembrane helix</keyword>
<evidence type="ECO:0000256" key="5">
    <source>
        <dbReference type="ARBA" id="ARBA00022989"/>
    </source>
</evidence>
<feature type="transmembrane region" description="Helical" evidence="7">
    <location>
        <begin position="125"/>
        <end position="144"/>
    </location>
</feature>
<dbReference type="PANTHER" id="PTHR30151:SF20">
    <property type="entry name" value="ABC TRANSPORTER PERMEASE PROTEIN HI_0355-RELATED"/>
    <property type="match status" value="1"/>
</dbReference>
<feature type="transmembrane region" description="Helical" evidence="7">
    <location>
        <begin position="220"/>
        <end position="239"/>
    </location>
</feature>
<keyword evidence="10" id="KW-1185">Reference proteome</keyword>
<gene>
    <name evidence="9" type="ORF">ACFOZ4_10055</name>
</gene>
<feature type="domain" description="ABC transmembrane type-1" evidence="8">
    <location>
        <begin position="59"/>
        <end position="239"/>
    </location>
</feature>
<accession>A0ABV8LKZ1</accession>
<dbReference type="InterPro" id="IPR000515">
    <property type="entry name" value="MetI-like"/>
</dbReference>
<feature type="transmembrane region" description="Helical" evidence="7">
    <location>
        <begin position="97"/>
        <end position="119"/>
    </location>
</feature>
<keyword evidence="3" id="KW-1003">Cell membrane</keyword>
<proteinExistence type="inferred from homology"/>
<dbReference type="Gene3D" id="1.10.3720.10">
    <property type="entry name" value="MetI-like"/>
    <property type="match status" value="1"/>
</dbReference>
<dbReference type="Proteomes" id="UP001595816">
    <property type="component" value="Unassembled WGS sequence"/>
</dbReference>
<dbReference type="PROSITE" id="PS50928">
    <property type="entry name" value="ABC_TM1"/>
    <property type="match status" value="1"/>
</dbReference>
<feature type="transmembrane region" description="Helical" evidence="7">
    <location>
        <begin position="66"/>
        <end position="85"/>
    </location>
</feature>
<dbReference type="CDD" id="cd06261">
    <property type="entry name" value="TM_PBP2"/>
    <property type="match status" value="1"/>
</dbReference>
<evidence type="ECO:0000259" key="8">
    <source>
        <dbReference type="PROSITE" id="PS50928"/>
    </source>
</evidence>
<evidence type="ECO:0000256" key="2">
    <source>
        <dbReference type="ARBA" id="ARBA00022448"/>
    </source>
</evidence>